<sequence length="184" mass="19850">MAELDFVYNTGAVWSDLLGTLRYPHTEDPLERLDTPDRLAEWLDAVGLAPAQRPLEADLRLARSVRDALRVLSASLLGIPAPPGAPSAEEAARVLGALGPADPAFDGSTASVRLQAPADTRSALARIVVTAVTDLGHHAHDFGQCSDPGCRKIYLDPSHVRKACCDTCSTRLRVRAYRERTKKA</sequence>
<dbReference type="InterPro" id="IPR023286">
    <property type="entry name" value="ABATE_dom_sf"/>
</dbReference>
<name>A0AAU7GAK4_9MICO</name>
<dbReference type="InterPro" id="IPR010852">
    <property type="entry name" value="ABATE"/>
</dbReference>
<dbReference type="AlphaFoldDB" id="A0AAU7GAK4"/>
<dbReference type="Pfam" id="PF11706">
    <property type="entry name" value="zf-CGNR"/>
    <property type="match status" value="1"/>
</dbReference>
<dbReference type="RefSeq" id="WP_348787163.1">
    <property type="nucleotide sequence ID" value="NZ_CP157390.1"/>
</dbReference>
<proteinExistence type="predicted"/>
<reference evidence="2" key="1">
    <citation type="submission" date="2024-05" db="EMBL/GenBank/DDBJ databases">
        <title>The Natural Products Discovery Center: Release of the First 8490 Sequenced Strains for Exploring Actinobacteria Biosynthetic Diversity.</title>
        <authorList>
            <person name="Kalkreuter E."/>
            <person name="Kautsar S.A."/>
            <person name="Yang D."/>
            <person name="Bader C.D."/>
            <person name="Teijaro C.N."/>
            <person name="Fluegel L."/>
            <person name="Davis C.M."/>
            <person name="Simpson J.R."/>
            <person name="Lauterbach L."/>
            <person name="Steele A.D."/>
            <person name="Gui C."/>
            <person name="Meng S."/>
            <person name="Li G."/>
            <person name="Viehrig K."/>
            <person name="Ye F."/>
            <person name="Su P."/>
            <person name="Kiefer A.F."/>
            <person name="Nichols A."/>
            <person name="Cepeda A.J."/>
            <person name="Yan W."/>
            <person name="Fan B."/>
            <person name="Jiang Y."/>
            <person name="Adhikari A."/>
            <person name="Zheng C.-J."/>
            <person name="Schuster L."/>
            <person name="Cowan T.M."/>
            <person name="Smanski M.J."/>
            <person name="Chevrette M.G."/>
            <person name="de Carvalho L.P.S."/>
            <person name="Shen B."/>
        </authorList>
    </citation>
    <scope>NUCLEOTIDE SEQUENCE</scope>
    <source>
        <strain evidence="2">NPDC080035</strain>
    </source>
</reference>
<accession>A0AAU7GAK4</accession>
<gene>
    <name evidence="2" type="ORF">AAME72_13985</name>
</gene>
<evidence type="ECO:0000259" key="1">
    <source>
        <dbReference type="Pfam" id="PF11706"/>
    </source>
</evidence>
<dbReference type="Gene3D" id="1.10.3300.10">
    <property type="entry name" value="Jann2411-like domain"/>
    <property type="match status" value="1"/>
</dbReference>
<dbReference type="PANTHER" id="PTHR35525">
    <property type="entry name" value="BLL6575 PROTEIN"/>
    <property type="match status" value="1"/>
</dbReference>
<dbReference type="PANTHER" id="PTHR35525:SF3">
    <property type="entry name" value="BLL6575 PROTEIN"/>
    <property type="match status" value="1"/>
</dbReference>
<feature type="domain" description="Zinc finger CGNR" evidence="1">
    <location>
        <begin position="143"/>
        <end position="180"/>
    </location>
</feature>
<dbReference type="SUPFAM" id="SSF160904">
    <property type="entry name" value="Jann2411-like"/>
    <property type="match status" value="1"/>
</dbReference>
<protein>
    <submittedName>
        <fullName evidence="2">ABATE domain-containing protein</fullName>
    </submittedName>
</protein>
<organism evidence="2">
    <name type="scientific">Leifsonia sp. NPDC080035</name>
    <dbReference type="NCBI Taxonomy" id="3143936"/>
    <lineage>
        <taxon>Bacteria</taxon>
        <taxon>Bacillati</taxon>
        <taxon>Actinomycetota</taxon>
        <taxon>Actinomycetes</taxon>
        <taxon>Micrococcales</taxon>
        <taxon>Microbacteriaceae</taxon>
        <taxon>Leifsonia</taxon>
    </lineage>
</organism>
<dbReference type="EMBL" id="CP157390">
    <property type="protein sequence ID" value="XBM47188.1"/>
    <property type="molecule type" value="Genomic_DNA"/>
</dbReference>
<evidence type="ECO:0000313" key="2">
    <source>
        <dbReference type="EMBL" id="XBM47188.1"/>
    </source>
</evidence>
<dbReference type="Pfam" id="PF07336">
    <property type="entry name" value="ABATE"/>
    <property type="match status" value="1"/>
</dbReference>
<dbReference type="InterPro" id="IPR021005">
    <property type="entry name" value="Znf_CGNR"/>
</dbReference>